<feature type="compositionally biased region" description="Basic residues" evidence="8">
    <location>
        <begin position="126"/>
        <end position="144"/>
    </location>
</feature>
<evidence type="ECO:0000256" key="2">
    <source>
        <dbReference type="ARBA" id="ARBA00002147"/>
    </source>
</evidence>
<feature type="compositionally biased region" description="Low complexity" evidence="8">
    <location>
        <begin position="176"/>
        <end position="194"/>
    </location>
</feature>
<dbReference type="Proteomes" id="UP001596058">
    <property type="component" value="Unassembled WGS sequence"/>
</dbReference>
<comment type="pathway">
    <text evidence="3">Amino-sugar metabolism; N-acetylneuraminate degradation; D-fructose 6-phosphate from N-acetylneuraminate: step 3/5.</text>
</comment>
<comment type="catalytic activity">
    <reaction evidence="1">
        <text>an N-acyl-D-glucosamine 6-phosphate = an N-acyl-D-mannosamine 6-phosphate</text>
        <dbReference type="Rhea" id="RHEA:23932"/>
        <dbReference type="ChEBI" id="CHEBI:57599"/>
        <dbReference type="ChEBI" id="CHEBI:57666"/>
        <dbReference type="EC" id="5.1.3.9"/>
    </reaction>
</comment>
<keyword evidence="10" id="KW-1185">Reference proteome</keyword>
<dbReference type="Pfam" id="PF04131">
    <property type="entry name" value="NanE"/>
    <property type="match status" value="1"/>
</dbReference>
<dbReference type="PANTHER" id="PTHR36204">
    <property type="entry name" value="N-ACETYLMANNOSAMINE-6-PHOSPHATE 2-EPIMERASE-RELATED"/>
    <property type="match status" value="1"/>
</dbReference>
<evidence type="ECO:0000256" key="6">
    <source>
        <dbReference type="ARBA" id="ARBA00023235"/>
    </source>
</evidence>
<evidence type="ECO:0000256" key="3">
    <source>
        <dbReference type="ARBA" id="ARBA00005081"/>
    </source>
</evidence>
<keyword evidence="6" id="KW-0413">Isomerase</keyword>
<feature type="non-terminal residue" evidence="9">
    <location>
        <position position="1"/>
    </location>
</feature>
<comment type="caution">
    <text evidence="9">The sequence shown here is derived from an EMBL/GenBank/DDBJ whole genome shotgun (WGS) entry which is preliminary data.</text>
</comment>
<dbReference type="EMBL" id="JBHSPA010000040">
    <property type="protein sequence ID" value="MFC5828767.1"/>
    <property type="molecule type" value="Genomic_DNA"/>
</dbReference>
<organism evidence="9 10">
    <name type="scientific">Nonomuraea insulae</name>
    <dbReference type="NCBI Taxonomy" id="1616787"/>
    <lineage>
        <taxon>Bacteria</taxon>
        <taxon>Bacillati</taxon>
        <taxon>Actinomycetota</taxon>
        <taxon>Actinomycetes</taxon>
        <taxon>Streptosporangiales</taxon>
        <taxon>Streptosporangiaceae</taxon>
        <taxon>Nonomuraea</taxon>
    </lineage>
</organism>
<dbReference type="InterPro" id="IPR011060">
    <property type="entry name" value="RibuloseP-bd_barrel"/>
</dbReference>
<reference evidence="10" key="1">
    <citation type="journal article" date="2019" name="Int. J. Syst. Evol. Microbiol.">
        <title>The Global Catalogue of Microorganisms (GCM) 10K type strain sequencing project: providing services to taxonomists for standard genome sequencing and annotation.</title>
        <authorList>
            <consortium name="The Broad Institute Genomics Platform"/>
            <consortium name="The Broad Institute Genome Sequencing Center for Infectious Disease"/>
            <person name="Wu L."/>
            <person name="Ma J."/>
        </authorList>
    </citation>
    <scope>NUCLEOTIDE SEQUENCE [LARGE SCALE GENOMIC DNA]</scope>
    <source>
        <strain evidence="10">CCUG 53903</strain>
    </source>
</reference>
<dbReference type="InterPro" id="IPR007260">
    <property type="entry name" value="NanE"/>
</dbReference>
<keyword evidence="7" id="KW-0119">Carbohydrate metabolism</keyword>
<comment type="function">
    <text evidence="2">Converts N-acetylmannosamine-6-phosphate (ManNAc-6-P) to N-acetylglucosamine-6-phosphate (GlcNAc-6-P).</text>
</comment>
<evidence type="ECO:0000256" key="5">
    <source>
        <dbReference type="ARBA" id="ARBA00013180"/>
    </source>
</evidence>
<feature type="region of interest" description="Disordered" evidence="8">
    <location>
        <begin position="122"/>
        <end position="194"/>
    </location>
</feature>
<evidence type="ECO:0000256" key="7">
    <source>
        <dbReference type="ARBA" id="ARBA00023277"/>
    </source>
</evidence>
<sequence length="194" mass="20926">GRRARGRPARRPPRLTLIGQIHELGVPVMGDVSTLEEGLAAWEAGADLVGTTLSGYTARQLPTPYDPDLHLVGALASHGVRVIAEGRYRTEQQVRQAFAAGAWAVVVGGAITDPISITRRLAAAAPRHRRTARTAAAPRHRRSRWPSTSAVRRSRPGWWRRTARSPNAAGHPLPPGRRSCGPSSSSPSRWRGGP</sequence>
<dbReference type="EC" id="5.1.3.9" evidence="5"/>
<dbReference type="InterPro" id="IPR013785">
    <property type="entry name" value="Aldolase_TIM"/>
</dbReference>
<evidence type="ECO:0000313" key="9">
    <source>
        <dbReference type="EMBL" id="MFC5828767.1"/>
    </source>
</evidence>
<evidence type="ECO:0000256" key="8">
    <source>
        <dbReference type="SAM" id="MobiDB-lite"/>
    </source>
</evidence>
<proteinExistence type="inferred from homology"/>
<evidence type="ECO:0000256" key="1">
    <source>
        <dbReference type="ARBA" id="ARBA00000056"/>
    </source>
</evidence>
<dbReference type="SUPFAM" id="SSF51366">
    <property type="entry name" value="Ribulose-phoshate binding barrel"/>
    <property type="match status" value="1"/>
</dbReference>
<comment type="similarity">
    <text evidence="4">Belongs to the NanE family.</text>
</comment>
<evidence type="ECO:0000313" key="10">
    <source>
        <dbReference type="Proteomes" id="UP001596058"/>
    </source>
</evidence>
<dbReference type="Gene3D" id="3.20.20.70">
    <property type="entry name" value="Aldolase class I"/>
    <property type="match status" value="1"/>
</dbReference>
<dbReference type="PANTHER" id="PTHR36204:SF1">
    <property type="entry name" value="N-ACETYLMANNOSAMINE-6-PHOSPHATE 2-EPIMERASE-RELATED"/>
    <property type="match status" value="1"/>
</dbReference>
<name>A0ABW1CT42_9ACTN</name>
<accession>A0ABW1CT42</accession>
<evidence type="ECO:0000256" key="4">
    <source>
        <dbReference type="ARBA" id="ARBA00007439"/>
    </source>
</evidence>
<gene>
    <name evidence="9" type="ORF">ACFPZ3_33285</name>
</gene>
<protein>
    <recommendedName>
        <fullName evidence="5">N-acylglucosamine-6-phosphate 2-epimerase</fullName>
        <ecNumber evidence="5">5.1.3.9</ecNumber>
    </recommendedName>
</protein>